<comment type="caution">
    <text evidence="9">Lacks conserved residue(s) required for the propagation of feature annotation.</text>
</comment>
<dbReference type="Pfam" id="PF01252">
    <property type="entry name" value="Peptidase_A8"/>
    <property type="match status" value="1"/>
</dbReference>
<protein>
    <recommendedName>
        <fullName evidence="9">Lipoprotein signal peptidase</fullName>
        <ecNumber evidence="9">3.4.23.36</ecNumber>
    </recommendedName>
    <alternativeName>
        <fullName evidence="9">Prolipoprotein signal peptidase</fullName>
    </alternativeName>
    <alternativeName>
        <fullName evidence="9">Signal peptidase II</fullName>
        <shortName evidence="9">SPase II</shortName>
    </alternativeName>
</protein>
<evidence type="ECO:0000256" key="5">
    <source>
        <dbReference type="ARBA" id="ARBA00022750"/>
    </source>
</evidence>
<dbReference type="PANTHER" id="PTHR33695:SF1">
    <property type="entry name" value="LIPOPROTEIN SIGNAL PEPTIDASE"/>
    <property type="match status" value="1"/>
</dbReference>
<reference evidence="11 12" key="1">
    <citation type="submission" date="2016-10" db="EMBL/GenBank/DDBJ databases">
        <authorList>
            <person name="Varghese N."/>
            <person name="Submissions S."/>
        </authorList>
    </citation>
    <scope>NUCLEOTIDE SEQUENCE [LARGE SCALE GENOMIC DNA]</scope>
    <source>
        <strain evidence="11 12">DSM 9169</strain>
    </source>
</reference>
<gene>
    <name evidence="9" type="primary">lspA</name>
    <name evidence="11" type="ORF">SAMN04489714_0831</name>
</gene>
<dbReference type="PRINTS" id="PR00781">
    <property type="entry name" value="LIPOSIGPTASE"/>
</dbReference>
<evidence type="ECO:0000313" key="12">
    <source>
        <dbReference type="Proteomes" id="UP000198976"/>
    </source>
</evidence>
<keyword evidence="6 9" id="KW-0378">Hydrolase</keyword>
<dbReference type="InterPro" id="IPR001872">
    <property type="entry name" value="Peptidase_A8"/>
</dbReference>
<dbReference type="EC" id="3.4.23.36" evidence="9"/>
<name>A0ABY0V6W8_9ACTO</name>
<evidence type="ECO:0000256" key="9">
    <source>
        <dbReference type="HAMAP-Rule" id="MF_00161"/>
    </source>
</evidence>
<dbReference type="NCBIfam" id="TIGR00077">
    <property type="entry name" value="lspA"/>
    <property type="match status" value="1"/>
</dbReference>
<evidence type="ECO:0000256" key="8">
    <source>
        <dbReference type="ARBA" id="ARBA00023136"/>
    </source>
</evidence>
<evidence type="ECO:0000256" key="6">
    <source>
        <dbReference type="ARBA" id="ARBA00022801"/>
    </source>
</evidence>
<dbReference type="EMBL" id="LT629792">
    <property type="protein sequence ID" value="SDT91330.1"/>
    <property type="molecule type" value="Genomic_DNA"/>
</dbReference>
<sequence>MSTSPAATNVSRRPLVSAIVVALVALISDQVTKFWALSSLSEGQRRPLIGDFLSLQLVRNSGAAFSMGAGSTWIFTIISVVVLGVIIWVLPKITSTSVAAVVGLLAGGAAGNLVDRLVQPPSFGRGHVVDFINYNDYFVGNVADIWIVVAAVSMVIIFLRTEHSHSGARTDE</sequence>
<keyword evidence="4 9" id="KW-0812">Transmembrane</keyword>
<feature type="active site" evidence="9">
    <location>
        <position position="144"/>
    </location>
</feature>
<dbReference type="Proteomes" id="UP000198976">
    <property type="component" value="Chromosome I"/>
</dbReference>
<evidence type="ECO:0000256" key="2">
    <source>
        <dbReference type="ARBA" id="ARBA00022475"/>
    </source>
</evidence>
<keyword evidence="7 9" id="KW-1133">Transmembrane helix</keyword>
<dbReference type="HAMAP" id="MF_00161">
    <property type="entry name" value="LspA"/>
    <property type="match status" value="1"/>
</dbReference>
<evidence type="ECO:0000313" key="11">
    <source>
        <dbReference type="EMBL" id="SDT91330.1"/>
    </source>
</evidence>
<keyword evidence="12" id="KW-1185">Reference proteome</keyword>
<feature type="active site" evidence="9">
    <location>
        <position position="130"/>
    </location>
</feature>
<feature type="transmembrane region" description="Helical" evidence="9">
    <location>
        <begin position="97"/>
        <end position="118"/>
    </location>
</feature>
<proteinExistence type="inferred from homology"/>
<comment type="similarity">
    <text evidence="1 9 10">Belongs to the peptidase A8 family.</text>
</comment>
<evidence type="ECO:0000256" key="10">
    <source>
        <dbReference type="RuleBase" id="RU004181"/>
    </source>
</evidence>
<accession>A0ABY0V6W8</accession>
<evidence type="ECO:0000256" key="1">
    <source>
        <dbReference type="ARBA" id="ARBA00006139"/>
    </source>
</evidence>
<comment type="catalytic activity">
    <reaction evidence="9">
        <text>Release of signal peptides from bacterial membrane prolipoproteins. Hydrolyzes -Xaa-Yaa-Zaa-|-(S,diacylglyceryl)Cys-, in which Xaa is hydrophobic (preferably Leu), and Yaa (Ala or Ser) and Zaa (Gly or Ala) have small, neutral side chains.</text>
        <dbReference type="EC" id="3.4.23.36"/>
    </reaction>
</comment>
<organism evidence="11 12">
    <name type="scientific">Schaalia radingae</name>
    <dbReference type="NCBI Taxonomy" id="131110"/>
    <lineage>
        <taxon>Bacteria</taxon>
        <taxon>Bacillati</taxon>
        <taxon>Actinomycetota</taxon>
        <taxon>Actinomycetes</taxon>
        <taxon>Actinomycetales</taxon>
        <taxon>Actinomycetaceae</taxon>
        <taxon>Schaalia</taxon>
    </lineage>
</organism>
<comment type="function">
    <text evidence="9">This protein specifically catalyzes the removal of signal peptides from prolipoproteins.</text>
</comment>
<keyword evidence="5 9" id="KW-0064">Aspartyl protease</keyword>
<comment type="subcellular location">
    <subcellularLocation>
        <location evidence="9">Cell membrane</location>
        <topology evidence="9">Multi-pass membrane protein</topology>
    </subcellularLocation>
</comment>
<evidence type="ECO:0000256" key="7">
    <source>
        <dbReference type="ARBA" id="ARBA00022989"/>
    </source>
</evidence>
<keyword evidence="8 9" id="KW-0472">Membrane</keyword>
<feature type="transmembrane region" description="Helical" evidence="9">
    <location>
        <begin position="138"/>
        <end position="159"/>
    </location>
</feature>
<evidence type="ECO:0000256" key="4">
    <source>
        <dbReference type="ARBA" id="ARBA00022692"/>
    </source>
</evidence>
<evidence type="ECO:0000256" key="3">
    <source>
        <dbReference type="ARBA" id="ARBA00022670"/>
    </source>
</evidence>
<comment type="pathway">
    <text evidence="9">Protein modification; lipoprotein biosynthesis (signal peptide cleavage).</text>
</comment>
<feature type="transmembrane region" description="Helical" evidence="9">
    <location>
        <begin position="67"/>
        <end position="90"/>
    </location>
</feature>
<dbReference type="PANTHER" id="PTHR33695">
    <property type="entry name" value="LIPOPROTEIN SIGNAL PEPTIDASE"/>
    <property type="match status" value="1"/>
</dbReference>
<dbReference type="RefSeq" id="WP_227469200.1">
    <property type="nucleotide sequence ID" value="NZ_LT629792.1"/>
</dbReference>
<keyword evidence="2 9" id="KW-1003">Cell membrane</keyword>
<keyword evidence="3 9" id="KW-0645">Protease</keyword>